<gene>
    <name evidence="14" type="ORF">LAME_0E03840G</name>
</gene>
<keyword evidence="8 11" id="KW-0012">Acyltransferase</keyword>
<dbReference type="InterPro" id="IPR039859">
    <property type="entry name" value="PFA4/ZDH16/20/ERF2-like"/>
</dbReference>
<evidence type="ECO:0000256" key="4">
    <source>
        <dbReference type="ARBA" id="ARBA00022989"/>
    </source>
</evidence>
<comment type="catalytic activity">
    <reaction evidence="10 11">
        <text>L-cysteinyl-[protein] + hexadecanoyl-CoA = S-hexadecanoyl-L-cysteinyl-[protein] + CoA</text>
        <dbReference type="Rhea" id="RHEA:36683"/>
        <dbReference type="Rhea" id="RHEA-COMP:10131"/>
        <dbReference type="Rhea" id="RHEA-COMP:11032"/>
        <dbReference type="ChEBI" id="CHEBI:29950"/>
        <dbReference type="ChEBI" id="CHEBI:57287"/>
        <dbReference type="ChEBI" id="CHEBI:57379"/>
        <dbReference type="ChEBI" id="CHEBI:74151"/>
        <dbReference type="EC" id="2.3.1.225"/>
    </reaction>
</comment>
<keyword evidence="3 11" id="KW-0812">Transmembrane</keyword>
<dbReference type="PANTHER" id="PTHR22883:SF43">
    <property type="entry name" value="PALMITOYLTRANSFERASE APP"/>
    <property type="match status" value="1"/>
</dbReference>
<keyword evidence="4 11" id="KW-1133">Transmembrane helix</keyword>
<comment type="similarity">
    <text evidence="9">Belongs to the DHHC palmitoyltransferase family. ERF2/ZDHHC9 subfamily.</text>
</comment>
<proteinExistence type="inferred from homology"/>
<evidence type="ECO:0000256" key="8">
    <source>
        <dbReference type="ARBA" id="ARBA00023315"/>
    </source>
</evidence>
<keyword evidence="6" id="KW-0564">Palmitate</keyword>
<feature type="compositionally biased region" description="Basic and acidic residues" evidence="12">
    <location>
        <begin position="19"/>
        <end position="30"/>
    </location>
</feature>
<evidence type="ECO:0000256" key="3">
    <source>
        <dbReference type="ARBA" id="ARBA00022692"/>
    </source>
</evidence>
<evidence type="ECO:0000256" key="1">
    <source>
        <dbReference type="ARBA" id="ARBA00004477"/>
    </source>
</evidence>
<dbReference type="PANTHER" id="PTHR22883">
    <property type="entry name" value="ZINC FINGER DHHC DOMAIN CONTAINING PROTEIN"/>
    <property type="match status" value="1"/>
</dbReference>
<keyword evidence="15" id="KW-1185">Reference proteome</keyword>
<name>A0A1G4JGL2_9SACH</name>
<evidence type="ECO:0000259" key="13">
    <source>
        <dbReference type="Pfam" id="PF01529"/>
    </source>
</evidence>
<dbReference type="OrthoDB" id="9909019at2759"/>
<feature type="transmembrane region" description="Helical" evidence="11">
    <location>
        <begin position="85"/>
        <end position="104"/>
    </location>
</feature>
<comment type="domain">
    <text evidence="11">The DHHC domain is required for palmitoyltransferase activity.</text>
</comment>
<dbReference type="PROSITE" id="PS50216">
    <property type="entry name" value="DHHC"/>
    <property type="match status" value="1"/>
</dbReference>
<dbReference type="InterPro" id="IPR001594">
    <property type="entry name" value="Palmitoyltrfase_DHHC"/>
</dbReference>
<evidence type="ECO:0000256" key="10">
    <source>
        <dbReference type="ARBA" id="ARBA00048048"/>
    </source>
</evidence>
<keyword evidence="7" id="KW-0449">Lipoprotein</keyword>
<dbReference type="GO" id="GO:0019706">
    <property type="term" value="F:protein-cysteine S-palmitoyltransferase activity"/>
    <property type="evidence" value="ECO:0007669"/>
    <property type="project" value="UniProtKB-EC"/>
</dbReference>
<evidence type="ECO:0000313" key="14">
    <source>
        <dbReference type="EMBL" id="SCU89491.1"/>
    </source>
</evidence>
<dbReference type="AlphaFoldDB" id="A0A1G4JGL2"/>
<dbReference type="GO" id="GO:0006612">
    <property type="term" value="P:protein targeting to membrane"/>
    <property type="evidence" value="ECO:0007669"/>
    <property type="project" value="TreeGrafter"/>
</dbReference>
<evidence type="ECO:0000256" key="6">
    <source>
        <dbReference type="ARBA" id="ARBA00023139"/>
    </source>
</evidence>
<keyword evidence="5 11" id="KW-0472">Membrane</keyword>
<dbReference type="GO" id="GO:0005794">
    <property type="term" value="C:Golgi apparatus"/>
    <property type="evidence" value="ECO:0007669"/>
    <property type="project" value="TreeGrafter"/>
</dbReference>
<dbReference type="EC" id="2.3.1.225" evidence="11"/>
<feature type="transmembrane region" description="Helical" evidence="11">
    <location>
        <begin position="116"/>
        <end position="135"/>
    </location>
</feature>
<evidence type="ECO:0000256" key="2">
    <source>
        <dbReference type="ARBA" id="ARBA00022679"/>
    </source>
</evidence>
<feature type="region of interest" description="Disordered" evidence="12">
    <location>
        <begin position="1"/>
        <end position="30"/>
    </location>
</feature>
<feature type="domain" description="Palmitoyltransferase DHHC" evidence="13">
    <location>
        <begin position="181"/>
        <end position="298"/>
    </location>
</feature>
<comment type="subcellular location">
    <subcellularLocation>
        <location evidence="1">Endoplasmic reticulum membrane</location>
        <topology evidence="1">Multi-pass membrane protein</topology>
    </subcellularLocation>
</comment>
<dbReference type="GO" id="GO:0005789">
    <property type="term" value="C:endoplasmic reticulum membrane"/>
    <property type="evidence" value="ECO:0007669"/>
    <property type="project" value="UniProtKB-SubCell"/>
</dbReference>
<dbReference type="EMBL" id="LT598481">
    <property type="protein sequence ID" value="SCU89491.1"/>
    <property type="molecule type" value="Genomic_DNA"/>
</dbReference>
<evidence type="ECO:0000256" key="7">
    <source>
        <dbReference type="ARBA" id="ARBA00023288"/>
    </source>
</evidence>
<reference evidence="15" key="1">
    <citation type="submission" date="2016-03" db="EMBL/GenBank/DDBJ databases">
        <authorList>
            <person name="Devillers Hugo."/>
        </authorList>
    </citation>
    <scope>NUCLEOTIDE SEQUENCE [LARGE SCALE GENOMIC DNA]</scope>
</reference>
<keyword evidence="2 11" id="KW-0808">Transferase</keyword>
<evidence type="ECO:0000256" key="11">
    <source>
        <dbReference type="RuleBase" id="RU079119"/>
    </source>
</evidence>
<evidence type="ECO:0000313" key="15">
    <source>
        <dbReference type="Proteomes" id="UP000191144"/>
    </source>
</evidence>
<evidence type="ECO:0000256" key="5">
    <source>
        <dbReference type="ARBA" id="ARBA00023136"/>
    </source>
</evidence>
<accession>A0A1G4JGL2</accession>
<evidence type="ECO:0000256" key="12">
    <source>
        <dbReference type="SAM" id="MobiDB-lite"/>
    </source>
</evidence>
<feature type="transmembrane region" description="Helical" evidence="11">
    <location>
        <begin position="227"/>
        <end position="248"/>
    </location>
</feature>
<dbReference type="Proteomes" id="UP000191144">
    <property type="component" value="Chromosome E"/>
</dbReference>
<dbReference type="Pfam" id="PF01529">
    <property type="entry name" value="DHHC"/>
    <property type="match status" value="1"/>
</dbReference>
<feature type="transmembrane region" description="Helical" evidence="11">
    <location>
        <begin position="260"/>
        <end position="285"/>
    </location>
</feature>
<evidence type="ECO:0000256" key="9">
    <source>
        <dbReference type="ARBA" id="ARBA00023463"/>
    </source>
</evidence>
<organism evidence="14 15">
    <name type="scientific">Lachancea meyersii CBS 8951</name>
    <dbReference type="NCBI Taxonomy" id="1266667"/>
    <lineage>
        <taxon>Eukaryota</taxon>
        <taxon>Fungi</taxon>
        <taxon>Dikarya</taxon>
        <taxon>Ascomycota</taxon>
        <taxon>Saccharomycotina</taxon>
        <taxon>Saccharomycetes</taxon>
        <taxon>Saccharomycetales</taxon>
        <taxon>Saccharomycetaceae</taxon>
        <taxon>Lachancea</taxon>
    </lineage>
</organism>
<sequence>MTECVPEQAHRQYRNPRVRGNEREDGVPGEQELKTHHSRFRYVLEWVVTLDTAVPDAVNYRSMPRVSNYVFFLGGRLRTVSNTSAHSVLVLTLLVVPAVLFSIFEAQMLWKFGSGHGTLVVLFYYSWAVCLASFIRSATSDPGVLPRNLHVPTVCNDFELPREYYNMITLPSAHPEGRTVNLKYCTTCRIWRPPRASHCPSCDACVMTHDHHCIWINNCVGQRNYRYFLTFLTSSVVSAILCIIGCAIHVSKVSHLRSTVVAILLIVYCVLIMCYPLILLLFHIFATSSQQTTHEFLRNLTSKKAILHSFSSSRTNPFDRGSRARNMLSLACQPRGVSVMSAREKHPTGDWRFLNLPQQHSFEKI</sequence>
<protein>
    <recommendedName>
        <fullName evidence="11">Palmitoyltransferase</fullName>
        <ecNumber evidence="11">2.3.1.225</ecNumber>
    </recommendedName>
</protein>